<feature type="signal peptide" evidence="5">
    <location>
        <begin position="1"/>
        <end position="20"/>
    </location>
</feature>
<evidence type="ECO:0000256" key="2">
    <source>
        <dbReference type="ARBA" id="ARBA00009127"/>
    </source>
</evidence>
<dbReference type="AlphaFoldDB" id="A0A9P0NKJ3"/>
<evidence type="ECO:0000313" key="6">
    <source>
        <dbReference type="EMBL" id="CAH1726207.1"/>
    </source>
</evidence>
<accession>A0A9P0NKJ3</accession>
<dbReference type="Proteomes" id="UP001154329">
    <property type="component" value="Chromosome 2"/>
</dbReference>
<dbReference type="InterPro" id="IPR017996">
    <property type="entry name" value="MRJP/yellow-related"/>
</dbReference>
<dbReference type="GO" id="GO:0005576">
    <property type="term" value="C:extracellular region"/>
    <property type="evidence" value="ECO:0007669"/>
    <property type="project" value="UniProtKB-SubCell"/>
</dbReference>
<gene>
    <name evidence="6" type="ORF">APHIGO_LOCUS7135</name>
</gene>
<dbReference type="EMBL" id="OU899035">
    <property type="protein sequence ID" value="CAH1726207.1"/>
    <property type="molecule type" value="Genomic_DNA"/>
</dbReference>
<comment type="subcellular location">
    <subcellularLocation>
        <location evidence="1">Secreted</location>
    </subcellularLocation>
</comment>
<protein>
    <recommendedName>
        <fullName evidence="8">Protein yellow</fullName>
    </recommendedName>
</protein>
<feature type="region of interest" description="Disordered" evidence="4">
    <location>
        <begin position="413"/>
        <end position="457"/>
    </location>
</feature>
<dbReference type="Pfam" id="PF03022">
    <property type="entry name" value="MRJP"/>
    <property type="match status" value="1"/>
</dbReference>
<proteinExistence type="inferred from homology"/>
<dbReference type="PANTHER" id="PTHR10009:SF18">
    <property type="entry name" value="PROTEIN YELLOW-LIKE PROTEIN"/>
    <property type="match status" value="1"/>
</dbReference>
<keyword evidence="7" id="KW-1185">Reference proteome</keyword>
<evidence type="ECO:0008006" key="8">
    <source>
        <dbReference type="Google" id="ProtNLM"/>
    </source>
</evidence>
<reference evidence="6" key="1">
    <citation type="submission" date="2022-02" db="EMBL/GenBank/DDBJ databases">
        <authorList>
            <person name="King R."/>
        </authorList>
    </citation>
    <scope>NUCLEOTIDE SEQUENCE</scope>
</reference>
<dbReference type="PRINTS" id="PR01366">
    <property type="entry name" value="ROYALJELLY"/>
</dbReference>
<reference evidence="6" key="2">
    <citation type="submission" date="2022-10" db="EMBL/GenBank/DDBJ databases">
        <authorList>
            <consortium name="ENA_rothamsted_submissions"/>
            <consortium name="culmorum"/>
            <person name="King R."/>
        </authorList>
    </citation>
    <scope>NUCLEOTIDE SEQUENCE</scope>
</reference>
<evidence type="ECO:0000256" key="5">
    <source>
        <dbReference type="SAM" id="SignalP"/>
    </source>
</evidence>
<dbReference type="InterPro" id="IPR011042">
    <property type="entry name" value="6-blade_b-propeller_TolB-like"/>
</dbReference>
<evidence type="ECO:0000313" key="7">
    <source>
        <dbReference type="Proteomes" id="UP001154329"/>
    </source>
</evidence>
<name>A0A9P0NKJ3_APHGO</name>
<feature type="chain" id="PRO_5040147209" description="Protein yellow" evidence="5">
    <location>
        <begin position="21"/>
        <end position="457"/>
    </location>
</feature>
<dbReference type="PANTHER" id="PTHR10009">
    <property type="entry name" value="PROTEIN YELLOW-RELATED"/>
    <property type="match status" value="1"/>
</dbReference>
<sequence length="457" mass="51855">MARITLAILILGCCTCAVWSVNDRLREVYSWRQLDFTFPDQMTRQAAIASGEYVQANNLPLGLEVWRDKLFITVPRWKAGVASTLNYVSLGSGSNQNRSPRLVPYPNYAMNRLPSSGQRSTDRIINTYRLSIDVCDRLWVIDMGIANGTKVGQPQLYVFDLNTDRVIRQYVVAENLMRADGNTWFPGLVADADRKSCDRAYAYLPDIGGGLMVYDYRRNSMRRIDHHYFYFDPLATVFNIGGVRIEWPDGMFGVGLSERRRDGYRTLYFQAMSSTRMFSVDTRVLQSNATVRETFDEYHHLGHRPAGMQAGPMTTDQATGTVFYALVNQDAVGCFNPRRHDRLSADTSAVVAQDPETLEFPADLKVDFDSNLWVLSDRMPRHRFQVLNFDTDDVNYRVFRAPVADVIRDTVCESQPTGGDGSRPPSRPDQPSRPQRPNVATNSMGWNTPGDKRSDFD</sequence>
<keyword evidence="5" id="KW-0732">Signal</keyword>
<dbReference type="Gene3D" id="2.120.10.30">
    <property type="entry name" value="TolB, C-terminal domain"/>
    <property type="match status" value="1"/>
</dbReference>
<keyword evidence="3" id="KW-0964">Secreted</keyword>
<comment type="similarity">
    <text evidence="2">Belongs to the major royal jelly protein family.</text>
</comment>
<evidence type="ECO:0000256" key="4">
    <source>
        <dbReference type="SAM" id="MobiDB-lite"/>
    </source>
</evidence>
<evidence type="ECO:0000256" key="3">
    <source>
        <dbReference type="ARBA" id="ARBA00022525"/>
    </source>
</evidence>
<organism evidence="6 7">
    <name type="scientific">Aphis gossypii</name>
    <name type="common">Cotton aphid</name>
    <dbReference type="NCBI Taxonomy" id="80765"/>
    <lineage>
        <taxon>Eukaryota</taxon>
        <taxon>Metazoa</taxon>
        <taxon>Ecdysozoa</taxon>
        <taxon>Arthropoda</taxon>
        <taxon>Hexapoda</taxon>
        <taxon>Insecta</taxon>
        <taxon>Pterygota</taxon>
        <taxon>Neoptera</taxon>
        <taxon>Paraneoptera</taxon>
        <taxon>Hemiptera</taxon>
        <taxon>Sternorrhyncha</taxon>
        <taxon>Aphidomorpha</taxon>
        <taxon>Aphidoidea</taxon>
        <taxon>Aphididae</taxon>
        <taxon>Aphidini</taxon>
        <taxon>Aphis</taxon>
        <taxon>Aphis</taxon>
    </lineage>
</organism>
<evidence type="ECO:0000256" key="1">
    <source>
        <dbReference type="ARBA" id="ARBA00004613"/>
    </source>
</evidence>